<evidence type="ECO:0000313" key="3">
    <source>
        <dbReference type="Proteomes" id="UP001596087"/>
    </source>
</evidence>
<dbReference type="Proteomes" id="UP001596087">
    <property type="component" value="Unassembled WGS sequence"/>
</dbReference>
<evidence type="ECO:0000313" key="2">
    <source>
        <dbReference type="EMBL" id="MFC5176349.1"/>
    </source>
</evidence>
<gene>
    <name evidence="2" type="ORF">ACFPGP_06685</name>
</gene>
<name>A0ABW0BG98_9ACTN</name>
<dbReference type="EMBL" id="JBHSKD010000007">
    <property type="protein sequence ID" value="MFC5176349.1"/>
    <property type="molecule type" value="Genomic_DNA"/>
</dbReference>
<comment type="caution">
    <text evidence="2">The sequence shown here is derived from an EMBL/GenBank/DDBJ whole genome shotgun (WGS) entry which is preliminary data.</text>
</comment>
<reference evidence="3" key="1">
    <citation type="journal article" date="2019" name="Int. J. Syst. Evol. Microbiol.">
        <title>The Global Catalogue of Microorganisms (GCM) 10K type strain sequencing project: providing services to taxonomists for standard genome sequencing and annotation.</title>
        <authorList>
            <consortium name="The Broad Institute Genomics Platform"/>
            <consortium name="The Broad Institute Genome Sequencing Center for Infectious Disease"/>
            <person name="Wu L."/>
            <person name="Ma J."/>
        </authorList>
    </citation>
    <scope>NUCLEOTIDE SEQUENCE [LARGE SCALE GENOMIC DNA]</scope>
    <source>
        <strain evidence="3">DFY41</strain>
    </source>
</reference>
<sequence>MRGGRLAGAVAAVVVAAVIVAWWTTGRGGIEVDGPVVSHSNGWFGGGDSMDAIVGGTLSYEDGCLLLDGSAVLWPGGTSWDDGRQVLVLPDDTEVAPGDGIHGGGGMALEEPVDDSQLDSPAAKATAGCRAEGASLVVFNADSDLEVS</sequence>
<feature type="region of interest" description="Disordered" evidence="1">
    <location>
        <begin position="99"/>
        <end position="123"/>
    </location>
</feature>
<organism evidence="2 3">
    <name type="scientific">Nocardioides taihuensis</name>
    <dbReference type="NCBI Taxonomy" id="1835606"/>
    <lineage>
        <taxon>Bacteria</taxon>
        <taxon>Bacillati</taxon>
        <taxon>Actinomycetota</taxon>
        <taxon>Actinomycetes</taxon>
        <taxon>Propionibacteriales</taxon>
        <taxon>Nocardioidaceae</taxon>
        <taxon>Nocardioides</taxon>
    </lineage>
</organism>
<evidence type="ECO:0000256" key="1">
    <source>
        <dbReference type="SAM" id="MobiDB-lite"/>
    </source>
</evidence>
<dbReference type="RefSeq" id="WP_378588584.1">
    <property type="nucleotide sequence ID" value="NZ_JBHSKD010000007.1"/>
</dbReference>
<keyword evidence="3" id="KW-1185">Reference proteome</keyword>
<protein>
    <recommendedName>
        <fullName evidence="4">DUF3060 domain-containing protein</fullName>
    </recommendedName>
</protein>
<proteinExistence type="predicted"/>
<accession>A0ABW0BG98</accession>
<evidence type="ECO:0008006" key="4">
    <source>
        <dbReference type="Google" id="ProtNLM"/>
    </source>
</evidence>